<gene>
    <name evidence="1" type="ORF">SAMN05192576_2504</name>
</gene>
<evidence type="ECO:0000313" key="1">
    <source>
        <dbReference type="EMBL" id="SDN60359.1"/>
    </source>
</evidence>
<evidence type="ECO:0008006" key="3">
    <source>
        <dbReference type="Google" id="ProtNLM"/>
    </source>
</evidence>
<proteinExistence type="predicted"/>
<accession>A0A1H0CR38</accession>
<dbReference type="AlphaFoldDB" id="A0A1H0CR38"/>
<dbReference type="STRING" id="1005944.SAMN05192576_2504"/>
<dbReference type="Proteomes" id="UP000199004">
    <property type="component" value="Unassembled WGS sequence"/>
</dbReference>
<dbReference type="OrthoDB" id="3780642at2"/>
<organism evidence="1 2">
    <name type="scientific">Nocardioides szechwanensis</name>
    <dbReference type="NCBI Taxonomy" id="1005944"/>
    <lineage>
        <taxon>Bacteria</taxon>
        <taxon>Bacillati</taxon>
        <taxon>Actinomycetota</taxon>
        <taxon>Actinomycetes</taxon>
        <taxon>Propionibacteriales</taxon>
        <taxon>Nocardioidaceae</taxon>
        <taxon>Nocardioides</taxon>
    </lineage>
</organism>
<evidence type="ECO:0000313" key="2">
    <source>
        <dbReference type="Proteomes" id="UP000199004"/>
    </source>
</evidence>
<name>A0A1H0CR38_9ACTN</name>
<reference evidence="1 2" key="1">
    <citation type="submission" date="2016-10" db="EMBL/GenBank/DDBJ databases">
        <authorList>
            <person name="de Groot N.N."/>
        </authorList>
    </citation>
    <scope>NUCLEOTIDE SEQUENCE [LARGE SCALE GENOMIC DNA]</scope>
    <source>
        <strain evidence="1 2">CGMCC 1.11147</strain>
    </source>
</reference>
<dbReference type="Gene3D" id="2.50.20.20">
    <property type="match status" value="1"/>
</dbReference>
<dbReference type="RefSeq" id="WP_091025104.1">
    <property type="nucleotide sequence ID" value="NZ_BKAE01000006.1"/>
</dbReference>
<keyword evidence="2" id="KW-1185">Reference proteome</keyword>
<dbReference type="EMBL" id="FNIC01000003">
    <property type="protein sequence ID" value="SDN60359.1"/>
    <property type="molecule type" value="Genomic_DNA"/>
</dbReference>
<protein>
    <recommendedName>
        <fullName evidence="3">Lipoprotein LprG</fullName>
    </recommendedName>
</protein>
<sequence length="221" mass="23899">MAAVLVLTSAVTGCAGFEQETPLSVLAAAEQDMAALDSVRLRTEEYDEGVKETRDLLVTSDGECAGTVTTDGASLEVIRTGGRTWVRPDEGSWPQIFDGPPMSNLADTWVQLDTSALLDRLCDLDDPYLEFVGNPRDLDLENVGTEQLAGVEVVRIRGESDDGVMVSVAVDVDDPHHVLEMELTGADRGHAELYDFDGTVRIKPPDPAHVVHVDDLSATHR</sequence>